<gene>
    <name evidence="2" type="ORF">GCM10025782_27500</name>
</gene>
<dbReference type="InterPro" id="IPR049468">
    <property type="entry name" value="Restrct_endonuc-II-like_dom"/>
</dbReference>
<proteinExistence type="predicted"/>
<dbReference type="Proteomes" id="UP001500556">
    <property type="component" value="Unassembled WGS sequence"/>
</dbReference>
<evidence type="ECO:0000313" key="2">
    <source>
        <dbReference type="EMBL" id="GAA4727391.1"/>
    </source>
</evidence>
<name>A0ABP8YFE2_9MICO</name>
<dbReference type="EMBL" id="BAABLO010000011">
    <property type="protein sequence ID" value="GAA4727391.1"/>
    <property type="molecule type" value="Genomic_DNA"/>
</dbReference>
<reference evidence="3" key="1">
    <citation type="journal article" date="2019" name="Int. J. Syst. Evol. Microbiol.">
        <title>The Global Catalogue of Microorganisms (GCM) 10K type strain sequencing project: providing services to taxonomists for standard genome sequencing and annotation.</title>
        <authorList>
            <consortium name="The Broad Institute Genomics Platform"/>
            <consortium name="The Broad Institute Genome Sequencing Center for Infectious Disease"/>
            <person name="Wu L."/>
            <person name="Ma J."/>
        </authorList>
    </citation>
    <scope>NUCLEOTIDE SEQUENCE [LARGE SCALE GENOMIC DNA]</scope>
    <source>
        <strain evidence="3">JCM 18961</strain>
    </source>
</reference>
<accession>A0ABP8YFE2</accession>
<feature type="domain" description="Restriction endonuclease type II-like" evidence="1">
    <location>
        <begin position="212"/>
        <end position="288"/>
    </location>
</feature>
<sequence length="314" mass="35072">MPRRKLPHRTLDPRLPFTRAEALRAGIDDAALASAAYHQVFWGVHLCSDVAPTLVMRALAALTISPPTAVVTHHTAARLWGGVPPDSSDVHLTVPRSHRPKVSGIRTHRVVRMPTPVTRRGLPVTSAERTFLDLGRWCDLVDLVVLGDSLVRAGATTPQRLVDAAAEWDGTHQSLVRRAAGYVRDRVDSPMESRLRMLLVLAGLPEPVVNIDVVDEDGRARYRIDLSFPDQRLGIEFDGRHHIERQGQWESDLLRREDLESEGWSFVVVLASQVYGDPAGVLSRVAAAMRTRGIRVPGRLDPQWRRHFPGRDER</sequence>
<organism evidence="2 3">
    <name type="scientific">Pedococcus ginsenosidimutans</name>
    <dbReference type="NCBI Taxonomy" id="490570"/>
    <lineage>
        <taxon>Bacteria</taxon>
        <taxon>Bacillati</taxon>
        <taxon>Actinomycetota</taxon>
        <taxon>Actinomycetes</taxon>
        <taxon>Micrococcales</taxon>
        <taxon>Intrasporangiaceae</taxon>
        <taxon>Pedococcus</taxon>
    </lineage>
</organism>
<dbReference type="SUPFAM" id="SSF52980">
    <property type="entry name" value="Restriction endonuclease-like"/>
    <property type="match status" value="1"/>
</dbReference>
<dbReference type="Pfam" id="PF18741">
    <property type="entry name" value="MTES_1575"/>
    <property type="match status" value="1"/>
</dbReference>
<dbReference type="RefSeq" id="WP_345504124.1">
    <property type="nucleotide sequence ID" value="NZ_BAABLO010000011.1"/>
</dbReference>
<evidence type="ECO:0000313" key="3">
    <source>
        <dbReference type="Proteomes" id="UP001500556"/>
    </source>
</evidence>
<protein>
    <submittedName>
        <fullName evidence="2">DUF559 domain-containing protein</fullName>
    </submittedName>
</protein>
<evidence type="ECO:0000259" key="1">
    <source>
        <dbReference type="Pfam" id="PF18741"/>
    </source>
</evidence>
<dbReference type="InterPro" id="IPR011335">
    <property type="entry name" value="Restrct_endonuc-II-like"/>
</dbReference>
<dbReference type="Gene3D" id="3.40.960.10">
    <property type="entry name" value="VSR Endonuclease"/>
    <property type="match status" value="1"/>
</dbReference>
<comment type="caution">
    <text evidence="2">The sequence shown here is derived from an EMBL/GenBank/DDBJ whole genome shotgun (WGS) entry which is preliminary data.</text>
</comment>
<keyword evidence="3" id="KW-1185">Reference proteome</keyword>